<feature type="compositionally biased region" description="Polar residues" evidence="1">
    <location>
        <begin position="1"/>
        <end position="10"/>
    </location>
</feature>
<organism evidence="2 3">
    <name type="scientific">Phialemonium thermophilum</name>
    <dbReference type="NCBI Taxonomy" id="223376"/>
    <lineage>
        <taxon>Eukaryota</taxon>
        <taxon>Fungi</taxon>
        <taxon>Dikarya</taxon>
        <taxon>Ascomycota</taxon>
        <taxon>Pezizomycotina</taxon>
        <taxon>Sordariomycetes</taxon>
        <taxon>Sordariomycetidae</taxon>
        <taxon>Cephalothecales</taxon>
        <taxon>Cephalothecaceae</taxon>
        <taxon>Phialemonium</taxon>
    </lineage>
</organism>
<keyword evidence="3" id="KW-1185">Reference proteome</keyword>
<gene>
    <name evidence="2" type="ORF">VTK73DRAFT_1133</name>
</gene>
<accession>A0ABR3XAT3</accession>
<evidence type="ECO:0000256" key="1">
    <source>
        <dbReference type="SAM" id="MobiDB-lite"/>
    </source>
</evidence>
<dbReference type="EMBL" id="JAZHXJ010000127">
    <property type="protein sequence ID" value="KAL1873081.1"/>
    <property type="molecule type" value="Genomic_DNA"/>
</dbReference>
<dbReference type="Proteomes" id="UP001586593">
    <property type="component" value="Unassembled WGS sequence"/>
</dbReference>
<comment type="caution">
    <text evidence="2">The sequence shown here is derived from an EMBL/GenBank/DDBJ whole genome shotgun (WGS) entry which is preliminary data.</text>
</comment>
<proteinExistence type="predicted"/>
<name>A0ABR3XAT3_9PEZI</name>
<reference evidence="2 3" key="1">
    <citation type="journal article" date="2024" name="Commun. Biol.">
        <title>Comparative genomic analysis of thermophilic fungi reveals convergent evolutionary adaptations and gene losses.</title>
        <authorList>
            <person name="Steindorff A.S."/>
            <person name="Aguilar-Pontes M.V."/>
            <person name="Robinson A.J."/>
            <person name="Andreopoulos B."/>
            <person name="LaButti K."/>
            <person name="Kuo A."/>
            <person name="Mondo S."/>
            <person name="Riley R."/>
            <person name="Otillar R."/>
            <person name="Haridas S."/>
            <person name="Lipzen A."/>
            <person name="Grimwood J."/>
            <person name="Schmutz J."/>
            <person name="Clum A."/>
            <person name="Reid I.D."/>
            <person name="Moisan M.C."/>
            <person name="Butler G."/>
            <person name="Nguyen T.T.M."/>
            <person name="Dewar K."/>
            <person name="Conant G."/>
            <person name="Drula E."/>
            <person name="Henrissat B."/>
            <person name="Hansel C."/>
            <person name="Singer S."/>
            <person name="Hutchinson M.I."/>
            <person name="de Vries R.P."/>
            <person name="Natvig D.O."/>
            <person name="Powell A.J."/>
            <person name="Tsang A."/>
            <person name="Grigoriev I.V."/>
        </authorList>
    </citation>
    <scope>NUCLEOTIDE SEQUENCE [LARGE SCALE GENOMIC DNA]</scope>
    <source>
        <strain evidence="2 3">ATCC 24622</strain>
    </source>
</reference>
<evidence type="ECO:0000313" key="2">
    <source>
        <dbReference type="EMBL" id="KAL1873081.1"/>
    </source>
</evidence>
<evidence type="ECO:0000313" key="3">
    <source>
        <dbReference type="Proteomes" id="UP001586593"/>
    </source>
</evidence>
<sequence length="165" mass="18183">MDVRQTTGCNLKTHPAEAGDRLANPDYVGKGDKVRQPGSNTPSGRSLKICWKEVTQFLGSCKSPYFAISDECRAPAVGIRNSCHYTSIGKPFCPRAPPLGCQKRADFVLTSYTPSPVISPRHSASIYSPLLELKARQVIWLASWVSCRGRGLGIEQQTDNKWQLC</sequence>
<protein>
    <submittedName>
        <fullName evidence="2">Uncharacterized protein</fullName>
    </submittedName>
</protein>
<feature type="region of interest" description="Disordered" evidence="1">
    <location>
        <begin position="1"/>
        <end position="44"/>
    </location>
</feature>